<evidence type="ECO:0000313" key="8">
    <source>
        <dbReference type="EMBL" id="MVW59364.1"/>
    </source>
</evidence>
<comment type="caution">
    <text evidence="8">The sequence shown here is derived from an EMBL/GenBank/DDBJ whole genome shotgun (WGS) entry which is preliminary data.</text>
</comment>
<dbReference type="PANTHER" id="PTHR35007:SF1">
    <property type="entry name" value="PILUS ASSEMBLY PROTEIN"/>
    <property type="match status" value="1"/>
</dbReference>
<keyword evidence="5 6" id="KW-0472">Membrane</keyword>
<dbReference type="InterPro" id="IPR042094">
    <property type="entry name" value="T2SS_GspF_sf"/>
</dbReference>
<evidence type="ECO:0000256" key="4">
    <source>
        <dbReference type="ARBA" id="ARBA00022989"/>
    </source>
</evidence>
<feature type="transmembrane region" description="Helical" evidence="6">
    <location>
        <begin position="301"/>
        <end position="321"/>
    </location>
</feature>
<dbReference type="RefSeq" id="WP_160407569.1">
    <property type="nucleotide sequence ID" value="NZ_WSES01000002.1"/>
</dbReference>
<evidence type="ECO:0000256" key="2">
    <source>
        <dbReference type="ARBA" id="ARBA00022475"/>
    </source>
</evidence>
<sequence length="329" mass="36215">MSENPSGHALFVVLLLVFVSVILFVEGAWLLYRARRGPEAMRLQRRLDQLVHTNAGPARRPLLKRGRLSELSFVARILSGVVVTSTLHNLLGQAGLHWTVARLLLLSATAGAAGLALGMTGAQPLYFCLVLAGLLAALPWAYVAAQRAHRLRRLEQQLPEALDLITRAVRAGHSLPLGIQMLADEMPEPIAAEFRLVHEQVSFGVSLQQALAGLCERVPLTDYRYVAVAILIQRQSGGNLAEVLGNLSKLIRERLKLLARVRVLSAEGRMSAWTLALLPFLLGALLYFVNPDFMRPLWVDPIGVSMLRALLCMMLLGIVVLSRITRIRV</sequence>
<feature type="domain" description="Type II secretion system protein GspF" evidence="7">
    <location>
        <begin position="162"/>
        <end position="286"/>
    </location>
</feature>
<feature type="transmembrane region" description="Helical" evidence="6">
    <location>
        <begin position="124"/>
        <end position="145"/>
    </location>
</feature>
<gene>
    <name evidence="8" type="ORF">GPY61_05435</name>
</gene>
<feature type="transmembrane region" description="Helical" evidence="6">
    <location>
        <begin position="270"/>
        <end position="289"/>
    </location>
</feature>
<name>A0A7X3FWJ4_9BURK</name>
<evidence type="ECO:0000256" key="1">
    <source>
        <dbReference type="ARBA" id="ARBA00004651"/>
    </source>
</evidence>
<dbReference type="Proteomes" id="UP000443353">
    <property type="component" value="Unassembled WGS sequence"/>
</dbReference>
<reference evidence="8 9" key="1">
    <citation type="submission" date="2019-12" db="EMBL/GenBank/DDBJ databases">
        <authorList>
            <person name="Li C."/>
            <person name="Zhao J."/>
        </authorList>
    </citation>
    <scope>NUCLEOTIDE SEQUENCE [LARGE SCALE GENOMIC DNA]</scope>
    <source>
        <strain evidence="8 9">NEAU-DD11</strain>
    </source>
</reference>
<evidence type="ECO:0000256" key="6">
    <source>
        <dbReference type="SAM" id="Phobius"/>
    </source>
</evidence>
<proteinExistence type="predicted"/>
<dbReference type="EMBL" id="WSES01000002">
    <property type="protein sequence ID" value="MVW59364.1"/>
    <property type="molecule type" value="Genomic_DNA"/>
</dbReference>
<dbReference type="GO" id="GO:0005886">
    <property type="term" value="C:plasma membrane"/>
    <property type="evidence" value="ECO:0007669"/>
    <property type="project" value="UniProtKB-SubCell"/>
</dbReference>
<dbReference type="Gene3D" id="1.20.81.30">
    <property type="entry name" value="Type II secretion system (T2SS), domain F"/>
    <property type="match status" value="1"/>
</dbReference>
<organism evidence="8 9">
    <name type="scientific">Massilia cellulosiltytica</name>
    <dbReference type="NCBI Taxonomy" id="2683234"/>
    <lineage>
        <taxon>Bacteria</taxon>
        <taxon>Pseudomonadati</taxon>
        <taxon>Pseudomonadota</taxon>
        <taxon>Betaproteobacteria</taxon>
        <taxon>Burkholderiales</taxon>
        <taxon>Oxalobacteraceae</taxon>
        <taxon>Telluria group</taxon>
        <taxon>Massilia</taxon>
    </lineage>
</organism>
<feature type="transmembrane region" description="Helical" evidence="6">
    <location>
        <begin position="100"/>
        <end position="118"/>
    </location>
</feature>
<feature type="transmembrane region" description="Helical" evidence="6">
    <location>
        <begin position="6"/>
        <end position="32"/>
    </location>
</feature>
<keyword evidence="9" id="KW-1185">Reference proteome</keyword>
<dbReference type="Pfam" id="PF00482">
    <property type="entry name" value="T2SSF"/>
    <property type="match status" value="1"/>
</dbReference>
<comment type="subcellular location">
    <subcellularLocation>
        <location evidence="1">Cell membrane</location>
        <topology evidence="1">Multi-pass membrane protein</topology>
    </subcellularLocation>
</comment>
<dbReference type="AlphaFoldDB" id="A0A7X3FWJ4"/>
<accession>A0A7X3FWJ4</accession>
<evidence type="ECO:0000313" key="9">
    <source>
        <dbReference type="Proteomes" id="UP000443353"/>
    </source>
</evidence>
<evidence type="ECO:0000256" key="3">
    <source>
        <dbReference type="ARBA" id="ARBA00022692"/>
    </source>
</evidence>
<keyword evidence="2" id="KW-1003">Cell membrane</keyword>
<dbReference type="InterPro" id="IPR018076">
    <property type="entry name" value="T2SS_GspF_dom"/>
</dbReference>
<dbReference type="PANTHER" id="PTHR35007">
    <property type="entry name" value="INTEGRAL MEMBRANE PROTEIN-RELATED"/>
    <property type="match status" value="1"/>
</dbReference>
<evidence type="ECO:0000259" key="7">
    <source>
        <dbReference type="Pfam" id="PF00482"/>
    </source>
</evidence>
<keyword evidence="3 6" id="KW-0812">Transmembrane</keyword>
<evidence type="ECO:0000256" key="5">
    <source>
        <dbReference type="ARBA" id="ARBA00023136"/>
    </source>
</evidence>
<keyword evidence="4 6" id="KW-1133">Transmembrane helix</keyword>
<protein>
    <submittedName>
        <fullName evidence="8">Pilus assembly protein TadB</fullName>
    </submittedName>
</protein>